<feature type="coiled-coil region" evidence="16">
    <location>
        <begin position="543"/>
        <end position="570"/>
    </location>
</feature>
<dbReference type="HOGENOM" id="CLU_020981_0_0_6"/>
<keyword evidence="9" id="KW-0547">Nucleotide-binding</keyword>
<dbReference type="InterPro" id="IPR050351">
    <property type="entry name" value="BphY/WalK/GraS-like"/>
</dbReference>
<keyword evidence="5" id="KW-0997">Cell inner membrane</keyword>
<dbReference type="GO" id="GO:0007234">
    <property type="term" value="P:osmosensory signaling via phosphorelay pathway"/>
    <property type="evidence" value="ECO:0007669"/>
    <property type="project" value="TreeGrafter"/>
</dbReference>
<dbReference type="SMART" id="SM00387">
    <property type="entry name" value="HATPase_c"/>
    <property type="match status" value="1"/>
</dbReference>
<dbReference type="AlphaFoldDB" id="K1J4H4"/>
<reference evidence="20 21" key="1">
    <citation type="submission" date="2012-06" db="EMBL/GenBank/DDBJ databases">
        <title>The Genome Sequence of Aeromonas hydrophila SSU.</title>
        <authorList>
            <consortium name="The Broad Institute Genome Sequencing Platform"/>
            <person name="Earl A."/>
            <person name="Ward D."/>
            <person name="Feldgarden M."/>
            <person name="Gevers D."/>
            <person name="Chopra A."/>
            <person name="Walker B."/>
            <person name="Young S.K."/>
            <person name="Zeng Q."/>
            <person name="Gargeya S."/>
            <person name="Fitzgerald M."/>
            <person name="Haas B."/>
            <person name="Abouelleil A."/>
            <person name="Alvarado L."/>
            <person name="Arachchi H.M."/>
            <person name="Berlin A.M."/>
            <person name="Chapman S.B."/>
            <person name="Goldberg J."/>
            <person name="Griggs A."/>
            <person name="Gujja S."/>
            <person name="Hansen M."/>
            <person name="Howarth C."/>
            <person name="Imamovic A."/>
            <person name="Larimer J."/>
            <person name="McCowan C."/>
            <person name="Montmayeur A."/>
            <person name="Murphy C."/>
            <person name="Neiman D."/>
            <person name="Pearson M."/>
            <person name="Priest M."/>
            <person name="Roberts A."/>
            <person name="Saif S."/>
            <person name="Shea T."/>
            <person name="Sisk P."/>
            <person name="Sykes S."/>
            <person name="Wortman J."/>
            <person name="Nusbaum C."/>
            <person name="Birren B."/>
        </authorList>
    </citation>
    <scope>NUCLEOTIDE SEQUENCE [LARGE SCALE GENOMIC DNA]</scope>
    <source>
        <strain evidence="20 21">SSU</strain>
    </source>
</reference>
<accession>K1J4H4</accession>
<evidence type="ECO:0000256" key="14">
    <source>
        <dbReference type="ARBA" id="ARBA00023136"/>
    </source>
</evidence>
<evidence type="ECO:0000256" key="4">
    <source>
        <dbReference type="ARBA" id="ARBA00022475"/>
    </source>
</evidence>
<keyword evidence="16" id="KW-0175">Coiled coil</keyword>
<feature type="transmembrane region" description="Helical" evidence="17">
    <location>
        <begin position="20"/>
        <end position="40"/>
    </location>
</feature>
<proteinExistence type="predicted"/>
<dbReference type="InterPro" id="IPR003594">
    <property type="entry name" value="HATPase_dom"/>
</dbReference>
<keyword evidence="12 17" id="KW-1133">Transmembrane helix</keyword>
<dbReference type="GO" id="GO:0005886">
    <property type="term" value="C:plasma membrane"/>
    <property type="evidence" value="ECO:0007669"/>
    <property type="project" value="UniProtKB-SubCell"/>
</dbReference>
<evidence type="ECO:0000256" key="9">
    <source>
        <dbReference type="ARBA" id="ARBA00022741"/>
    </source>
</evidence>
<dbReference type="Pfam" id="PF00512">
    <property type="entry name" value="HisKA"/>
    <property type="match status" value="1"/>
</dbReference>
<feature type="domain" description="HAMP" evidence="19">
    <location>
        <begin position="353"/>
        <end position="405"/>
    </location>
</feature>
<dbReference type="InterPro" id="IPR000014">
    <property type="entry name" value="PAS"/>
</dbReference>
<protein>
    <recommendedName>
        <fullName evidence="15">C4-dicarboxylate transport sensor protein DctB</fullName>
        <ecNumber evidence="3">2.7.13.3</ecNumber>
    </recommendedName>
</protein>
<dbReference type="CDD" id="cd00130">
    <property type="entry name" value="PAS"/>
    <property type="match status" value="1"/>
</dbReference>
<keyword evidence="7" id="KW-0808">Transferase</keyword>
<dbReference type="PROSITE" id="PS50109">
    <property type="entry name" value="HIS_KIN"/>
    <property type="match status" value="1"/>
</dbReference>
<comment type="catalytic activity">
    <reaction evidence="1">
        <text>ATP + protein L-histidine = ADP + protein N-phospho-L-histidine.</text>
        <dbReference type="EC" id="2.7.13.3"/>
    </reaction>
</comment>
<feature type="domain" description="Histidine kinase" evidence="18">
    <location>
        <begin position="579"/>
        <end position="792"/>
    </location>
</feature>
<dbReference type="FunFam" id="1.10.287.130:FF:000049">
    <property type="entry name" value="C4-dicarboxylate transport sensor protein DctB"/>
    <property type="match status" value="1"/>
</dbReference>
<evidence type="ECO:0000256" key="3">
    <source>
        <dbReference type="ARBA" id="ARBA00012438"/>
    </source>
</evidence>
<dbReference type="InterPro" id="IPR035965">
    <property type="entry name" value="PAS-like_dom_sf"/>
</dbReference>
<evidence type="ECO:0000256" key="10">
    <source>
        <dbReference type="ARBA" id="ARBA00022777"/>
    </source>
</evidence>
<dbReference type="InterPro" id="IPR003660">
    <property type="entry name" value="HAMP_dom"/>
</dbReference>
<dbReference type="Gene3D" id="1.10.287.130">
    <property type="match status" value="1"/>
</dbReference>
<evidence type="ECO:0000256" key="1">
    <source>
        <dbReference type="ARBA" id="ARBA00000085"/>
    </source>
</evidence>
<evidence type="ECO:0000256" key="7">
    <source>
        <dbReference type="ARBA" id="ARBA00022679"/>
    </source>
</evidence>
<evidence type="ECO:0000256" key="11">
    <source>
        <dbReference type="ARBA" id="ARBA00022840"/>
    </source>
</evidence>
<dbReference type="SMART" id="SM00388">
    <property type="entry name" value="HisKA"/>
    <property type="match status" value="1"/>
</dbReference>
<dbReference type="PANTHER" id="PTHR42878">
    <property type="entry name" value="TWO-COMPONENT HISTIDINE KINASE"/>
    <property type="match status" value="1"/>
</dbReference>
<dbReference type="GO" id="GO:0000156">
    <property type="term" value="F:phosphorelay response regulator activity"/>
    <property type="evidence" value="ECO:0007669"/>
    <property type="project" value="TreeGrafter"/>
</dbReference>
<dbReference type="GO" id="GO:0005524">
    <property type="term" value="F:ATP binding"/>
    <property type="evidence" value="ECO:0007669"/>
    <property type="project" value="UniProtKB-KW"/>
</dbReference>
<organism evidence="20 21">
    <name type="scientific">Aeromonas dhakensis</name>
    <dbReference type="NCBI Taxonomy" id="196024"/>
    <lineage>
        <taxon>Bacteria</taxon>
        <taxon>Pseudomonadati</taxon>
        <taxon>Pseudomonadota</taxon>
        <taxon>Gammaproteobacteria</taxon>
        <taxon>Aeromonadales</taxon>
        <taxon>Aeromonadaceae</taxon>
        <taxon>Aeromonas</taxon>
    </lineage>
</organism>
<dbReference type="SUPFAM" id="SSF158472">
    <property type="entry name" value="HAMP domain-like"/>
    <property type="match status" value="1"/>
</dbReference>
<evidence type="ECO:0000259" key="19">
    <source>
        <dbReference type="PROSITE" id="PS50885"/>
    </source>
</evidence>
<dbReference type="PRINTS" id="PR00344">
    <property type="entry name" value="BCTRLSENSOR"/>
</dbReference>
<evidence type="ECO:0000256" key="5">
    <source>
        <dbReference type="ARBA" id="ARBA00022519"/>
    </source>
</evidence>
<evidence type="ECO:0000256" key="2">
    <source>
        <dbReference type="ARBA" id="ARBA00004429"/>
    </source>
</evidence>
<dbReference type="PROSITE" id="PS50885">
    <property type="entry name" value="HAMP"/>
    <property type="match status" value="1"/>
</dbReference>
<dbReference type="CDD" id="cd00082">
    <property type="entry name" value="HisKA"/>
    <property type="match status" value="1"/>
</dbReference>
<keyword evidence="8 17" id="KW-0812">Transmembrane</keyword>
<dbReference type="SMART" id="SM00304">
    <property type="entry name" value="HAMP"/>
    <property type="match status" value="1"/>
</dbReference>
<dbReference type="InterPro" id="IPR004358">
    <property type="entry name" value="Sig_transdc_His_kin-like_C"/>
</dbReference>
<keyword evidence="4" id="KW-1003">Cell membrane</keyword>
<dbReference type="InterPro" id="IPR005467">
    <property type="entry name" value="His_kinase_dom"/>
</dbReference>
<dbReference type="PIRSF" id="PIRSF037119">
    <property type="entry name" value="STHK_PgtB"/>
    <property type="match status" value="1"/>
</dbReference>
<dbReference type="SUPFAM" id="SSF55874">
    <property type="entry name" value="ATPase domain of HSP90 chaperone/DNA topoisomerase II/histidine kinase"/>
    <property type="match status" value="1"/>
</dbReference>
<dbReference type="Pfam" id="PF00672">
    <property type="entry name" value="HAMP"/>
    <property type="match status" value="1"/>
</dbReference>
<evidence type="ECO:0000313" key="20">
    <source>
        <dbReference type="EMBL" id="EKB26475.1"/>
    </source>
</evidence>
<evidence type="ECO:0000256" key="13">
    <source>
        <dbReference type="ARBA" id="ARBA00023012"/>
    </source>
</evidence>
<name>K1J4H4_9GAMM</name>
<evidence type="ECO:0000256" key="17">
    <source>
        <dbReference type="SAM" id="Phobius"/>
    </source>
</evidence>
<dbReference type="InterPro" id="IPR003661">
    <property type="entry name" value="HisK_dim/P_dom"/>
</dbReference>
<keyword evidence="11" id="KW-0067">ATP-binding</keyword>
<evidence type="ECO:0000313" key="21">
    <source>
        <dbReference type="Proteomes" id="UP000005149"/>
    </source>
</evidence>
<keyword evidence="14 17" id="KW-0472">Membrane</keyword>
<comment type="subcellular location">
    <subcellularLocation>
        <location evidence="2">Cell inner membrane</location>
        <topology evidence="2">Multi-pass membrane protein</topology>
    </subcellularLocation>
</comment>
<keyword evidence="21" id="KW-1185">Reference proteome</keyword>
<dbReference type="InterPro" id="IPR017116">
    <property type="entry name" value="Sig_transdc_His_kinase_PgtB"/>
</dbReference>
<evidence type="ECO:0000259" key="18">
    <source>
        <dbReference type="PROSITE" id="PS50109"/>
    </source>
</evidence>
<evidence type="ECO:0000256" key="8">
    <source>
        <dbReference type="ARBA" id="ARBA00022692"/>
    </source>
</evidence>
<evidence type="ECO:0000256" key="12">
    <source>
        <dbReference type="ARBA" id="ARBA00022989"/>
    </source>
</evidence>
<dbReference type="InterPro" id="IPR036097">
    <property type="entry name" value="HisK_dim/P_sf"/>
</dbReference>
<dbReference type="PANTHER" id="PTHR42878:SF7">
    <property type="entry name" value="SENSOR HISTIDINE KINASE GLRK"/>
    <property type="match status" value="1"/>
</dbReference>
<dbReference type="SUPFAM" id="SSF55785">
    <property type="entry name" value="PYP-like sensor domain (PAS domain)"/>
    <property type="match status" value="1"/>
</dbReference>
<feature type="transmembrane region" description="Helical" evidence="17">
    <location>
        <begin position="330"/>
        <end position="351"/>
    </location>
</feature>
<dbReference type="Gene3D" id="3.30.565.10">
    <property type="entry name" value="Histidine kinase-like ATPase, C-terminal domain"/>
    <property type="match status" value="1"/>
</dbReference>
<dbReference type="Pfam" id="PF13426">
    <property type="entry name" value="PAS_9"/>
    <property type="match status" value="1"/>
</dbReference>
<dbReference type="GO" id="GO:0000155">
    <property type="term" value="F:phosphorelay sensor kinase activity"/>
    <property type="evidence" value="ECO:0007669"/>
    <property type="project" value="InterPro"/>
</dbReference>
<dbReference type="RefSeq" id="WP_005307081.1">
    <property type="nucleotide sequence ID" value="NZ_JDWD01000207.1"/>
</dbReference>
<dbReference type="CDD" id="cd06225">
    <property type="entry name" value="HAMP"/>
    <property type="match status" value="1"/>
</dbReference>
<evidence type="ECO:0000256" key="16">
    <source>
        <dbReference type="SAM" id="Coils"/>
    </source>
</evidence>
<dbReference type="SUPFAM" id="SSF47384">
    <property type="entry name" value="Homodimeric domain of signal transducing histidine kinase"/>
    <property type="match status" value="1"/>
</dbReference>
<sequence length="811" mass="90096">MSRLGHLLAMPRSLGRRLILAFVAITALTGAMGMAAYVMWDRLGRQIHLIVEESLPAIDNAYQLERASSRLLLLLAQLRDTRDPVQYQRLSHSVSTTLRDIQRAYRLGTPGDQETPSQRQAFGELSALVADHGRYLKQQIEHAETLQQLQKRSNWLHQDLVDDAAPLLQEVEWHLTGMVASPDDMSEFGNVIKEFSALQDLTFKENELQSLVGEVIAQRYQQDLESAFLFIGYKIDEIDELTSRLAEYPSTVSYRQILQDIITLVKPDGPLHRLLLADVQTHQQLTALRPRLDDAVSRYHQKVSLMVSDANRSLSALGEDSSQQVATGKLVILVVLALTLLLSIFVLVVLIGRRLIKRLDLLGQELDRVAAGRLDVPVSTSGRDEIGRLGDSLRHFSQQLQQMERANALNLINNTQACLITCHPDGTIESVNPSALTLFRQTGVEPGQPLWQAFPPAARAVLADQFRAGQPLHRLGHSECTLACDQDETPRFLHLNLRRFEQGRGYRFIITITDVTRQELTARELSLRVAERTRELTENNRLLAEEVVQRQQAERTLLQTQDELIQAAKMAVVGQAMTSLAHELNQPLSAMMTYLYTSRAALAAGQLQALDQDLGKLDKLGRRMSRIINALRHFARKSPAEEVQVRLELGALAEQAMLLLETRAKRDGCTLCNELPEGLWLETDPVLLEQVLVNLLVNGLDAVAGLARREIRLQLLEQNEARLRLAVVDSGAGFGEAILPRLFTPFTTSKEVGLGLGLTICRSLLARCGGEIMLGSALTGGAMVIVELAAVDPAGSNAHQNEESAIYAVAR</sequence>
<evidence type="ECO:0000256" key="6">
    <source>
        <dbReference type="ARBA" id="ARBA00022553"/>
    </source>
</evidence>
<comment type="caution">
    <text evidence="20">The sequence shown here is derived from an EMBL/GenBank/DDBJ whole genome shotgun (WGS) entry which is preliminary data.</text>
</comment>
<keyword evidence="10" id="KW-0418">Kinase</keyword>
<dbReference type="Gene3D" id="3.30.450.20">
    <property type="entry name" value="PAS domain"/>
    <property type="match status" value="1"/>
</dbReference>
<keyword evidence="13" id="KW-0902">Two-component regulatory system</keyword>
<dbReference type="Gene3D" id="6.10.340.10">
    <property type="match status" value="1"/>
</dbReference>
<dbReference type="InterPro" id="IPR036890">
    <property type="entry name" value="HATPase_C_sf"/>
</dbReference>
<dbReference type="EC" id="2.7.13.3" evidence="3"/>
<dbReference type="GO" id="GO:0030295">
    <property type="term" value="F:protein kinase activator activity"/>
    <property type="evidence" value="ECO:0007669"/>
    <property type="project" value="TreeGrafter"/>
</dbReference>
<dbReference type="Pfam" id="PF02518">
    <property type="entry name" value="HATPase_c"/>
    <property type="match status" value="1"/>
</dbReference>
<dbReference type="PATRIC" id="fig|1073377.4.peg.3573"/>
<gene>
    <name evidence="20" type="ORF">HMPREF1171_03514</name>
</gene>
<keyword evidence="6" id="KW-0597">Phosphoprotein</keyword>
<dbReference type="EMBL" id="AGWR01000033">
    <property type="protein sequence ID" value="EKB26475.1"/>
    <property type="molecule type" value="Genomic_DNA"/>
</dbReference>
<evidence type="ECO:0000256" key="15">
    <source>
        <dbReference type="ARBA" id="ARBA00073143"/>
    </source>
</evidence>
<dbReference type="Proteomes" id="UP000005149">
    <property type="component" value="Unassembled WGS sequence"/>
</dbReference>